<dbReference type="GO" id="GO:0016787">
    <property type="term" value="F:hydrolase activity"/>
    <property type="evidence" value="ECO:0007669"/>
    <property type="project" value="UniProtKB-KW"/>
</dbReference>
<dbReference type="SUPFAM" id="SSF100950">
    <property type="entry name" value="NagB/RpiA/CoA transferase-like"/>
    <property type="match status" value="2"/>
</dbReference>
<dbReference type="Pfam" id="PF02550">
    <property type="entry name" value="AcetylCoA_hydro"/>
    <property type="match status" value="1"/>
</dbReference>
<dbReference type="InterPro" id="IPR046433">
    <property type="entry name" value="ActCoA_hydro"/>
</dbReference>
<dbReference type="EMBL" id="JAFBCV010000001">
    <property type="protein sequence ID" value="MBM7836898.1"/>
    <property type="molecule type" value="Genomic_DNA"/>
</dbReference>
<dbReference type="InterPro" id="IPR037171">
    <property type="entry name" value="NagB/RpiA_transferase-like"/>
</dbReference>
<name>A0ABS2SN05_9BACI</name>
<dbReference type="Gene3D" id="3.40.1080.20">
    <property type="entry name" value="Acetyl-CoA hydrolase/transferase C-terminal domain"/>
    <property type="match status" value="1"/>
</dbReference>
<protein>
    <submittedName>
        <fullName evidence="5">Acyl-CoA hydrolase</fullName>
    </submittedName>
</protein>
<dbReference type="RefSeq" id="WP_204463619.1">
    <property type="nucleotide sequence ID" value="NZ_JAFBCV010000001.1"/>
</dbReference>
<evidence type="ECO:0000313" key="6">
    <source>
        <dbReference type="Proteomes" id="UP001179280"/>
    </source>
</evidence>
<sequence>MMQEAVTHSQLTYQEKLLSFADAVKLVKTGDHIVSAMAAAEPTGLLSHLHHASAQATNVTVSTCLPMLDYAYFTDQNYLNHFQMEGWFYTPTIRRMQDVGNVSFIPNHLHFAGTKRLHHRHVNVFVGSASTMDEHGYLSLSLSATYEREVMANADLVILEVNPNMPRTFGDTIVHIREVDYLVEHDAPIPQFPSPEPNERDQKIGAFIAEEIEDGSTIQLGIGGIPNAVASELLGKKDLGVHTEMLTDGMVDLVEAGVITGGKKTLVPNRLVATFALGTDKLYRFLHNNPGVQMMKGTWVNDPYVIGQNEKMVSINTTLEIDLTGQCSSESIGHRQYSGTGGQADTAIGAQLSPGGKSFIALYSTAMVMNQETGQRERKSKIVPALLEGAAVTLSRNDVDYVVTEYGAVCLRGTSVRERVERLISIAHPDFREQLREEAEKRGIR</sequence>
<organism evidence="5 6">
    <name type="scientific">Shouchella xiaoxiensis</name>
    <dbReference type="NCBI Taxonomy" id="766895"/>
    <lineage>
        <taxon>Bacteria</taxon>
        <taxon>Bacillati</taxon>
        <taxon>Bacillota</taxon>
        <taxon>Bacilli</taxon>
        <taxon>Bacillales</taxon>
        <taxon>Bacillaceae</taxon>
        <taxon>Shouchella</taxon>
    </lineage>
</organism>
<keyword evidence="2" id="KW-0808">Transferase</keyword>
<dbReference type="Pfam" id="PF13336">
    <property type="entry name" value="AcetylCoA_hyd_C"/>
    <property type="match status" value="1"/>
</dbReference>
<evidence type="ECO:0000259" key="3">
    <source>
        <dbReference type="Pfam" id="PF02550"/>
    </source>
</evidence>
<proteinExistence type="inferred from homology"/>
<accession>A0ABS2SN05</accession>
<reference evidence="5" key="1">
    <citation type="submission" date="2021-01" db="EMBL/GenBank/DDBJ databases">
        <title>Genomic Encyclopedia of Type Strains, Phase IV (KMG-IV): sequencing the most valuable type-strain genomes for metagenomic binning, comparative biology and taxonomic classification.</title>
        <authorList>
            <person name="Goeker M."/>
        </authorList>
    </citation>
    <scope>NUCLEOTIDE SEQUENCE</scope>
    <source>
        <strain evidence="5">DSM 21943</strain>
    </source>
</reference>
<dbReference type="PANTHER" id="PTHR21432:SF20">
    <property type="entry name" value="ACETYL-COA HYDROLASE"/>
    <property type="match status" value="1"/>
</dbReference>
<feature type="domain" description="Acetyl-CoA hydrolase/transferase N-terminal" evidence="3">
    <location>
        <begin position="12"/>
        <end position="189"/>
    </location>
</feature>
<keyword evidence="5" id="KW-0378">Hydrolase</keyword>
<dbReference type="InterPro" id="IPR003702">
    <property type="entry name" value="ActCoA_hydro_N"/>
</dbReference>
<dbReference type="PANTHER" id="PTHR21432">
    <property type="entry name" value="ACETYL-COA HYDROLASE-RELATED"/>
    <property type="match status" value="1"/>
</dbReference>
<comment type="similarity">
    <text evidence="1">Belongs to the acetyl-CoA hydrolase/transferase family.</text>
</comment>
<dbReference type="Gene3D" id="3.40.1080.10">
    <property type="entry name" value="Glutaconate Coenzyme A-transferase"/>
    <property type="match status" value="1"/>
</dbReference>
<dbReference type="Gene3D" id="3.30.750.70">
    <property type="entry name" value="4-hydroxybutyrate coenzyme like domains"/>
    <property type="match status" value="1"/>
</dbReference>
<evidence type="ECO:0000256" key="2">
    <source>
        <dbReference type="ARBA" id="ARBA00022679"/>
    </source>
</evidence>
<feature type="domain" description="Acetyl-CoA hydrolase/transferase C-terminal" evidence="4">
    <location>
        <begin position="278"/>
        <end position="439"/>
    </location>
</feature>
<evidence type="ECO:0000259" key="4">
    <source>
        <dbReference type="Pfam" id="PF13336"/>
    </source>
</evidence>
<dbReference type="InterPro" id="IPR038460">
    <property type="entry name" value="AcetylCoA_hyd_C_sf"/>
</dbReference>
<evidence type="ECO:0000256" key="1">
    <source>
        <dbReference type="ARBA" id="ARBA00009632"/>
    </source>
</evidence>
<dbReference type="Proteomes" id="UP001179280">
    <property type="component" value="Unassembled WGS sequence"/>
</dbReference>
<gene>
    <name evidence="5" type="ORF">JOC54_000129</name>
</gene>
<keyword evidence="6" id="KW-1185">Reference proteome</keyword>
<comment type="caution">
    <text evidence="5">The sequence shown here is derived from an EMBL/GenBank/DDBJ whole genome shotgun (WGS) entry which is preliminary data.</text>
</comment>
<evidence type="ECO:0000313" key="5">
    <source>
        <dbReference type="EMBL" id="MBM7836898.1"/>
    </source>
</evidence>
<dbReference type="InterPro" id="IPR026888">
    <property type="entry name" value="AcetylCoA_hyd_C"/>
</dbReference>